<gene>
    <name evidence="2" type="ORF">NDU88_002031</name>
</gene>
<comment type="caution">
    <text evidence="2">The sequence shown here is derived from an EMBL/GenBank/DDBJ whole genome shotgun (WGS) entry which is preliminary data.</text>
</comment>
<evidence type="ECO:0000313" key="3">
    <source>
        <dbReference type="Proteomes" id="UP001066276"/>
    </source>
</evidence>
<evidence type="ECO:0000313" key="2">
    <source>
        <dbReference type="EMBL" id="KAJ1149216.1"/>
    </source>
</evidence>
<dbReference type="EMBL" id="JANPWB010000009">
    <property type="protein sequence ID" value="KAJ1149216.1"/>
    <property type="molecule type" value="Genomic_DNA"/>
</dbReference>
<accession>A0AAV7RCV4</accession>
<protein>
    <submittedName>
        <fullName evidence="2">Uncharacterized protein</fullName>
    </submittedName>
</protein>
<evidence type="ECO:0000256" key="1">
    <source>
        <dbReference type="SAM" id="MobiDB-lite"/>
    </source>
</evidence>
<feature type="region of interest" description="Disordered" evidence="1">
    <location>
        <begin position="93"/>
        <end position="117"/>
    </location>
</feature>
<keyword evidence="3" id="KW-1185">Reference proteome</keyword>
<dbReference type="Proteomes" id="UP001066276">
    <property type="component" value="Chromosome 5"/>
</dbReference>
<sequence>MVAVDPGRARSGSLATITDVLLGPGRVSTQAGPYPLSGPNSLSVMEANSTSAMVAGDTSLAAFTEVILGLGDPDRVLAWFPILYYRMVVRAGQKSRPSPNSTAVMEDGDPGCEKHGSLSSITKVMLGPVRDPERP</sequence>
<reference evidence="2" key="1">
    <citation type="journal article" date="2022" name="bioRxiv">
        <title>Sequencing and chromosome-scale assembly of the giantPleurodeles waltlgenome.</title>
        <authorList>
            <person name="Brown T."/>
            <person name="Elewa A."/>
            <person name="Iarovenko S."/>
            <person name="Subramanian E."/>
            <person name="Araus A.J."/>
            <person name="Petzold A."/>
            <person name="Susuki M."/>
            <person name="Suzuki K.-i.T."/>
            <person name="Hayashi T."/>
            <person name="Toyoda A."/>
            <person name="Oliveira C."/>
            <person name="Osipova E."/>
            <person name="Leigh N.D."/>
            <person name="Simon A."/>
            <person name="Yun M.H."/>
        </authorList>
    </citation>
    <scope>NUCLEOTIDE SEQUENCE</scope>
    <source>
        <strain evidence="2">20211129_DDA</strain>
        <tissue evidence="2">Liver</tissue>
    </source>
</reference>
<name>A0AAV7RCV4_PLEWA</name>
<proteinExistence type="predicted"/>
<dbReference type="AlphaFoldDB" id="A0AAV7RCV4"/>
<organism evidence="2 3">
    <name type="scientific">Pleurodeles waltl</name>
    <name type="common">Iberian ribbed newt</name>
    <dbReference type="NCBI Taxonomy" id="8319"/>
    <lineage>
        <taxon>Eukaryota</taxon>
        <taxon>Metazoa</taxon>
        <taxon>Chordata</taxon>
        <taxon>Craniata</taxon>
        <taxon>Vertebrata</taxon>
        <taxon>Euteleostomi</taxon>
        <taxon>Amphibia</taxon>
        <taxon>Batrachia</taxon>
        <taxon>Caudata</taxon>
        <taxon>Salamandroidea</taxon>
        <taxon>Salamandridae</taxon>
        <taxon>Pleurodelinae</taxon>
        <taxon>Pleurodeles</taxon>
    </lineage>
</organism>